<evidence type="ECO:0000313" key="8">
    <source>
        <dbReference type="Proteomes" id="UP000228614"/>
    </source>
</evidence>
<evidence type="ECO:0000256" key="4">
    <source>
        <dbReference type="ARBA" id="ARBA00023014"/>
    </source>
</evidence>
<feature type="non-terminal residue" evidence="7">
    <location>
        <position position="229"/>
    </location>
</feature>
<dbReference type="InterPro" id="IPR058240">
    <property type="entry name" value="rSAM_sf"/>
</dbReference>
<evidence type="ECO:0000256" key="2">
    <source>
        <dbReference type="ARBA" id="ARBA00022723"/>
    </source>
</evidence>
<keyword evidence="3" id="KW-0408">Iron</keyword>
<dbReference type="SUPFAM" id="SSF102114">
    <property type="entry name" value="Radical SAM enzymes"/>
    <property type="match status" value="1"/>
</dbReference>
<dbReference type="GO" id="GO:0051536">
    <property type="term" value="F:iron-sulfur cluster binding"/>
    <property type="evidence" value="ECO:0007669"/>
    <property type="project" value="UniProtKB-KW"/>
</dbReference>
<organism evidence="7 8">
    <name type="scientific">Candidatus Falkowbacteria bacterium CG10_big_fil_rev_8_21_14_0_10_37_6</name>
    <dbReference type="NCBI Taxonomy" id="1974563"/>
    <lineage>
        <taxon>Bacteria</taxon>
        <taxon>Candidatus Falkowiibacteriota</taxon>
    </lineage>
</organism>
<accession>A0A2H0V7W4</accession>
<sequence length="229" mass="26270">MKYYKCPRLFTVDVDENKVVVNSRNLKWDVFDRLQIKVLEAFRDGCDVNTVAEKLDIPQAYIERVVELLLPAEFLKKTADFPVPDFRDPPEVMSVWVQTSNICNLKCSYCYTKKNKDQMSDTVWLQFKKKILQTACQRKLKRVTLRLGGGEPTLTLKNYAHHLEEIKNDLSKLGCELGIILITNLTVATSEMVEFVKRMDCSVSVSLDGLGEFHDTSRMFKNGDGSFNV</sequence>
<dbReference type="SFLD" id="SFLDG01067">
    <property type="entry name" value="SPASM/twitch_domain_containing"/>
    <property type="match status" value="1"/>
</dbReference>
<dbReference type="PANTHER" id="PTHR43273:SF3">
    <property type="entry name" value="ANAEROBIC SULFATASE-MATURATING ENZYME HOMOLOG ASLB-RELATED"/>
    <property type="match status" value="1"/>
</dbReference>
<dbReference type="Proteomes" id="UP000228614">
    <property type="component" value="Unassembled WGS sequence"/>
</dbReference>
<evidence type="ECO:0000256" key="5">
    <source>
        <dbReference type="ARBA" id="ARBA00023601"/>
    </source>
</evidence>
<keyword evidence="1" id="KW-0949">S-adenosyl-L-methionine</keyword>
<dbReference type="CDD" id="cd01335">
    <property type="entry name" value="Radical_SAM"/>
    <property type="match status" value="1"/>
</dbReference>
<dbReference type="AlphaFoldDB" id="A0A2H0V7W4"/>
<dbReference type="Pfam" id="PF04055">
    <property type="entry name" value="Radical_SAM"/>
    <property type="match status" value="1"/>
</dbReference>
<dbReference type="GO" id="GO:0016491">
    <property type="term" value="F:oxidoreductase activity"/>
    <property type="evidence" value="ECO:0007669"/>
    <property type="project" value="InterPro"/>
</dbReference>
<feature type="domain" description="Radical SAM core" evidence="6">
    <location>
        <begin position="98"/>
        <end position="219"/>
    </location>
</feature>
<name>A0A2H0V7W4_9BACT</name>
<dbReference type="InterPro" id="IPR013785">
    <property type="entry name" value="Aldolase_TIM"/>
</dbReference>
<evidence type="ECO:0000256" key="3">
    <source>
        <dbReference type="ARBA" id="ARBA00023004"/>
    </source>
</evidence>
<evidence type="ECO:0000256" key="1">
    <source>
        <dbReference type="ARBA" id="ARBA00022691"/>
    </source>
</evidence>
<dbReference type="InterPro" id="IPR007197">
    <property type="entry name" value="rSAM"/>
</dbReference>
<keyword evidence="4" id="KW-0411">Iron-sulfur</keyword>
<keyword evidence="2" id="KW-0479">Metal-binding</keyword>
<dbReference type="EMBL" id="PFAN01000015">
    <property type="protein sequence ID" value="PIR95151.1"/>
    <property type="molecule type" value="Genomic_DNA"/>
</dbReference>
<comment type="similarity">
    <text evidence="5">Belongs to the radical SAM superfamily. Anaerobic sulfatase-maturating enzyme family.</text>
</comment>
<dbReference type="PANTHER" id="PTHR43273">
    <property type="entry name" value="ANAEROBIC SULFATASE-MATURATING ENZYME HOMOLOG ASLB-RELATED"/>
    <property type="match status" value="1"/>
</dbReference>
<evidence type="ECO:0000313" key="7">
    <source>
        <dbReference type="EMBL" id="PIR95151.1"/>
    </source>
</evidence>
<comment type="caution">
    <text evidence="7">The sequence shown here is derived from an EMBL/GenBank/DDBJ whole genome shotgun (WGS) entry which is preliminary data.</text>
</comment>
<dbReference type="GO" id="GO:0046872">
    <property type="term" value="F:metal ion binding"/>
    <property type="evidence" value="ECO:0007669"/>
    <property type="project" value="UniProtKB-KW"/>
</dbReference>
<dbReference type="Gene3D" id="3.20.20.70">
    <property type="entry name" value="Aldolase class I"/>
    <property type="match status" value="1"/>
</dbReference>
<gene>
    <name evidence="7" type="ORF">COT95_00270</name>
</gene>
<evidence type="ECO:0000259" key="6">
    <source>
        <dbReference type="Pfam" id="PF04055"/>
    </source>
</evidence>
<dbReference type="SFLD" id="SFLDS00029">
    <property type="entry name" value="Radical_SAM"/>
    <property type="match status" value="1"/>
</dbReference>
<protein>
    <recommendedName>
        <fullName evidence="6">Radical SAM core domain-containing protein</fullName>
    </recommendedName>
</protein>
<dbReference type="InterPro" id="IPR023867">
    <property type="entry name" value="Sulphatase_maturase_rSAM"/>
</dbReference>
<reference evidence="8" key="1">
    <citation type="submission" date="2017-09" db="EMBL/GenBank/DDBJ databases">
        <title>Depth-based differentiation of microbial function through sediment-hosted aquifers and enrichment of novel symbionts in the deep terrestrial subsurface.</title>
        <authorList>
            <person name="Probst A.J."/>
            <person name="Ladd B."/>
            <person name="Jarett J.K."/>
            <person name="Geller-Mcgrath D.E."/>
            <person name="Sieber C.M.K."/>
            <person name="Emerson J.B."/>
            <person name="Anantharaman K."/>
            <person name="Thomas B.C."/>
            <person name="Malmstrom R."/>
            <person name="Stieglmeier M."/>
            <person name="Klingl A."/>
            <person name="Woyke T."/>
            <person name="Ryan C.M."/>
            <person name="Banfield J.F."/>
        </authorList>
    </citation>
    <scope>NUCLEOTIDE SEQUENCE [LARGE SCALE GENOMIC DNA]</scope>
</reference>
<proteinExistence type="inferred from homology"/>